<comment type="caution">
    <text evidence="1">The sequence shown here is derived from an EMBL/GenBank/DDBJ whole genome shotgun (WGS) entry which is preliminary data.</text>
</comment>
<sequence length="135" mass="15694">MAMLQGACPRHHKRIHQMLKRNIKFGIIRRFYVWFWSFGSSLRNVLCSHKLLQEMEVLRPSVFYSNSNGDRYGESNETSDVKRAGVFRGYQSLRTGALLAADLSLRLQREAAPRIADVTRASREFLSQCPKIHYF</sequence>
<proteinExistence type="predicted"/>
<name>A0A4C1YHY0_EUMVA</name>
<dbReference type="EMBL" id="BGZK01001228">
    <property type="protein sequence ID" value="GBP74893.1"/>
    <property type="molecule type" value="Genomic_DNA"/>
</dbReference>
<reference evidence="1 2" key="1">
    <citation type="journal article" date="2019" name="Commun. Biol.">
        <title>The bagworm genome reveals a unique fibroin gene that provides high tensile strength.</title>
        <authorList>
            <person name="Kono N."/>
            <person name="Nakamura H."/>
            <person name="Ohtoshi R."/>
            <person name="Tomita M."/>
            <person name="Numata K."/>
            <person name="Arakawa K."/>
        </authorList>
    </citation>
    <scope>NUCLEOTIDE SEQUENCE [LARGE SCALE GENOMIC DNA]</scope>
</reference>
<keyword evidence="2" id="KW-1185">Reference proteome</keyword>
<organism evidence="1 2">
    <name type="scientific">Eumeta variegata</name>
    <name type="common">Bagworm moth</name>
    <name type="synonym">Eumeta japonica</name>
    <dbReference type="NCBI Taxonomy" id="151549"/>
    <lineage>
        <taxon>Eukaryota</taxon>
        <taxon>Metazoa</taxon>
        <taxon>Ecdysozoa</taxon>
        <taxon>Arthropoda</taxon>
        <taxon>Hexapoda</taxon>
        <taxon>Insecta</taxon>
        <taxon>Pterygota</taxon>
        <taxon>Neoptera</taxon>
        <taxon>Endopterygota</taxon>
        <taxon>Lepidoptera</taxon>
        <taxon>Glossata</taxon>
        <taxon>Ditrysia</taxon>
        <taxon>Tineoidea</taxon>
        <taxon>Psychidae</taxon>
        <taxon>Oiketicinae</taxon>
        <taxon>Eumeta</taxon>
    </lineage>
</organism>
<evidence type="ECO:0000313" key="2">
    <source>
        <dbReference type="Proteomes" id="UP000299102"/>
    </source>
</evidence>
<evidence type="ECO:0000313" key="1">
    <source>
        <dbReference type="EMBL" id="GBP74893.1"/>
    </source>
</evidence>
<dbReference type="Proteomes" id="UP000299102">
    <property type="component" value="Unassembled WGS sequence"/>
</dbReference>
<protein>
    <submittedName>
        <fullName evidence="1">Uncharacterized protein</fullName>
    </submittedName>
</protein>
<gene>
    <name evidence="1" type="ORF">EVAR_36078_1</name>
</gene>
<dbReference type="AlphaFoldDB" id="A0A4C1YHY0"/>
<accession>A0A4C1YHY0</accession>